<accession>B4W4T2</accession>
<name>B4W4T2_9CYAN</name>
<gene>
    <name evidence="1" type="ORF">MC7420_1539</name>
</gene>
<evidence type="ECO:0000313" key="2">
    <source>
        <dbReference type="Proteomes" id="UP000003835"/>
    </source>
</evidence>
<dbReference type="Proteomes" id="UP000003835">
    <property type="component" value="Unassembled WGS sequence"/>
</dbReference>
<reference evidence="1 2" key="1">
    <citation type="submission" date="2008-07" db="EMBL/GenBank/DDBJ databases">
        <authorList>
            <person name="Tandeau de Marsac N."/>
            <person name="Ferriera S."/>
            <person name="Johnson J."/>
            <person name="Kravitz S."/>
            <person name="Beeson K."/>
            <person name="Sutton G."/>
            <person name="Rogers Y.-H."/>
            <person name="Friedman R."/>
            <person name="Frazier M."/>
            <person name="Venter J.C."/>
        </authorList>
    </citation>
    <scope>NUCLEOTIDE SEQUENCE [LARGE SCALE GENOMIC DNA]</scope>
    <source>
        <strain evidence="1 2">PCC 7420</strain>
    </source>
</reference>
<dbReference type="HOGENOM" id="CLU_2896344_0_0_3"/>
<sequence>MLGRCTLPATADALCKTLKAHIIADVLKKSEMWASFFYHKHQKAPPHYGRALFEFYSVEVTR</sequence>
<dbReference type="AlphaFoldDB" id="B4W4T2"/>
<protein>
    <submittedName>
        <fullName evidence="1">Uncharacterized protein</fullName>
    </submittedName>
</protein>
<proteinExistence type="predicted"/>
<keyword evidence="2" id="KW-1185">Reference proteome</keyword>
<dbReference type="EMBL" id="DS989881">
    <property type="protein sequence ID" value="EDX70795.1"/>
    <property type="molecule type" value="Genomic_DNA"/>
</dbReference>
<organism evidence="1 2">
    <name type="scientific">Coleofasciculus chthonoplastes PCC 7420</name>
    <dbReference type="NCBI Taxonomy" id="118168"/>
    <lineage>
        <taxon>Bacteria</taxon>
        <taxon>Bacillati</taxon>
        <taxon>Cyanobacteriota</taxon>
        <taxon>Cyanophyceae</taxon>
        <taxon>Coleofasciculales</taxon>
        <taxon>Coleofasciculaceae</taxon>
        <taxon>Coleofasciculus</taxon>
    </lineage>
</organism>
<evidence type="ECO:0000313" key="1">
    <source>
        <dbReference type="EMBL" id="EDX70795.1"/>
    </source>
</evidence>